<evidence type="ECO:0000256" key="1">
    <source>
        <dbReference type="ARBA" id="ARBA00006718"/>
    </source>
</evidence>
<gene>
    <name evidence="3" type="ORF">ENJ98_03235</name>
</gene>
<comment type="caution">
    <text evidence="3">The sequence shown here is derived from an EMBL/GenBank/DDBJ whole genome shotgun (WGS) entry which is preliminary data.</text>
</comment>
<name>A0A7C5N9Q4_9GAMM</name>
<organism evidence="3">
    <name type="scientific">Thiolapillus brandeum</name>
    <dbReference type="NCBI Taxonomy" id="1076588"/>
    <lineage>
        <taxon>Bacteria</taxon>
        <taxon>Pseudomonadati</taxon>
        <taxon>Pseudomonadota</taxon>
        <taxon>Gammaproteobacteria</taxon>
        <taxon>Chromatiales</taxon>
        <taxon>Sedimenticolaceae</taxon>
        <taxon>Thiolapillus</taxon>
    </lineage>
</organism>
<evidence type="ECO:0000259" key="2">
    <source>
        <dbReference type="Pfam" id="PF01521"/>
    </source>
</evidence>
<dbReference type="GO" id="GO:0051537">
    <property type="term" value="F:2 iron, 2 sulfur cluster binding"/>
    <property type="evidence" value="ECO:0007669"/>
    <property type="project" value="TreeGrafter"/>
</dbReference>
<dbReference type="Gene3D" id="2.60.300.12">
    <property type="entry name" value="HesB-like domain"/>
    <property type="match status" value="1"/>
</dbReference>
<dbReference type="InterPro" id="IPR000361">
    <property type="entry name" value="ATAP_core_dom"/>
</dbReference>
<dbReference type="GO" id="GO:0016226">
    <property type="term" value="P:iron-sulfur cluster assembly"/>
    <property type="evidence" value="ECO:0007669"/>
    <property type="project" value="InterPro"/>
</dbReference>
<reference evidence="3" key="1">
    <citation type="journal article" date="2020" name="mSystems">
        <title>Genome- and Community-Level Interaction Insights into Carbon Utilization and Element Cycling Functions of Hydrothermarchaeota in Hydrothermal Sediment.</title>
        <authorList>
            <person name="Zhou Z."/>
            <person name="Liu Y."/>
            <person name="Xu W."/>
            <person name="Pan J."/>
            <person name="Luo Z.H."/>
            <person name="Li M."/>
        </authorList>
    </citation>
    <scope>NUCLEOTIDE SEQUENCE [LARGE SCALE GENOMIC DNA]</scope>
    <source>
        <strain evidence="3">HyVt-535</strain>
    </source>
</reference>
<comment type="similarity">
    <text evidence="1">Belongs to the HesB/IscA family.</text>
</comment>
<dbReference type="InterPro" id="IPR050322">
    <property type="entry name" value="Fe-S_cluster_asmbl/transfer"/>
</dbReference>
<protein>
    <submittedName>
        <fullName evidence="3">Iron-sulfur cluster assembly accessory protein</fullName>
    </submittedName>
</protein>
<dbReference type="InterPro" id="IPR017870">
    <property type="entry name" value="FeS_cluster_insertion_CS"/>
</dbReference>
<dbReference type="PANTHER" id="PTHR10072:SF41">
    <property type="entry name" value="IRON-SULFUR CLUSTER ASSEMBLY 1 HOMOLOG, MITOCHONDRIAL"/>
    <property type="match status" value="1"/>
</dbReference>
<dbReference type="InterPro" id="IPR035903">
    <property type="entry name" value="HesB-like_dom_sf"/>
</dbReference>
<dbReference type="PANTHER" id="PTHR10072">
    <property type="entry name" value="IRON-SULFUR CLUSTER ASSEMBLY PROTEIN"/>
    <property type="match status" value="1"/>
</dbReference>
<evidence type="ECO:0000313" key="3">
    <source>
        <dbReference type="EMBL" id="HHH13227.1"/>
    </source>
</evidence>
<dbReference type="AlphaFoldDB" id="A0A7C5N9Q4"/>
<feature type="domain" description="Core" evidence="2">
    <location>
        <begin position="1"/>
        <end position="104"/>
    </location>
</feature>
<dbReference type="GO" id="GO:0005829">
    <property type="term" value="C:cytosol"/>
    <property type="evidence" value="ECO:0007669"/>
    <property type="project" value="TreeGrafter"/>
</dbReference>
<sequence>MSIQLTESAAKHIAKELVKKPEALGFRLGTKKAGCTGFAYVVDYATEITDNDEVFESRGIKIVVDRDSLPMLEGLEVDFVTTNLLNQGFDFHNPNVKETCGCGESFNV</sequence>
<dbReference type="SUPFAM" id="SSF89360">
    <property type="entry name" value="HesB-like domain"/>
    <property type="match status" value="1"/>
</dbReference>
<dbReference type="PROSITE" id="PS01152">
    <property type="entry name" value="HESB"/>
    <property type="match status" value="1"/>
</dbReference>
<accession>A0A7C5N9Q4</accession>
<dbReference type="Pfam" id="PF01521">
    <property type="entry name" value="Fe-S_biosyn"/>
    <property type="match status" value="1"/>
</dbReference>
<dbReference type="Proteomes" id="UP000886100">
    <property type="component" value="Unassembled WGS sequence"/>
</dbReference>
<dbReference type="InterPro" id="IPR016092">
    <property type="entry name" value="ATAP"/>
</dbReference>
<dbReference type="NCBIfam" id="TIGR00049">
    <property type="entry name" value="iron-sulfur cluster assembly accessory protein"/>
    <property type="match status" value="1"/>
</dbReference>
<proteinExistence type="inferred from homology"/>
<dbReference type="EMBL" id="DROM01000196">
    <property type="protein sequence ID" value="HHH13227.1"/>
    <property type="molecule type" value="Genomic_DNA"/>
</dbReference>